<feature type="transmembrane region" description="Helical" evidence="6">
    <location>
        <begin position="40"/>
        <end position="59"/>
    </location>
</feature>
<protein>
    <submittedName>
        <fullName evidence="7">SPOSA6832_04180-mRNA-1:cds</fullName>
    </submittedName>
</protein>
<evidence type="ECO:0000256" key="5">
    <source>
        <dbReference type="SAM" id="MobiDB-lite"/>
    </source>
</evidence>
<organism evidence="7 8">
    <name type="scientific">Sporidiobolus salmonicolor</name>
    <name type="common">Yeast-like fungus</name>
    <name type="synonym">Sporobolomyces salmonicolor</name>
    <dbReference type="NCBI Taxonomy" id="5005"/>
    <lineage>
        <taxon>Eukaryota</taxon>
        <taxon>Fungi</taxon>
        <taxon>Dikarya</taxon>
        <taxon>Basidiomycota</taxon>
        <taxon>Pucciniomycotina</taxon>
        <taxon>Microbotryomycetes</taxon>
        <taxon>Sporidiobolales</taxon>
        <taxon>Sporidiobolaceae</taxon>
        <taxon>Sporobolomyces</taxon>
    </lineage>
</organism>
<evidence type="ECO:0000313" key="8">
    <source>
        <dbReference type="Proteomes" id="UP000243876"/>
    </source>
</evidence>
<evidence type="ECO:0000256" key="4">
    <source>
        <dbReference type="ARBA" id="ARBA00023136"/>
    </source>
</evidence>
<feature type="compositionally biased region" description="Acidic residues" evidence="5">
    <location>
        <begin position="411"/>
        <end position="429"/>
    </location>
</feature>
<dbReference type="AlphaFoldDB" id="A0A0D6ERE6"/>
<dbReference type="GO" id="GO:0016020">
    <property type="term" value="C:membrane"/>
    <property type="evidence" value="ECO:0007669"/>
    <property type="project" value="UniProtKB-SubCell"/>
</dbReference>
<keyword evidence="3 6" id="KW-1133">Transmembrane helix</keyword>
<evidence type="ECO:0000256" key="6">
    <source>
        <dbReference type="SAM" id="Phobius"/>
    </source>
</evidence>
<evidence type="ECO:0000256" key="2">
    <source>
        <dbReference type="ARBA" id="ARBA00022692"/>
    </source>
</evidence>
<accession>A0A0D6ERE6</accession>
<dbReference type="PANTHER" id="PTHR31274">
    <property type="entry name" value="PROTEIN ECM3"/>
    <property type="match status" value="1"/>
</dbReference>
<gene>
    <name evidence="7" type="primary">SPOSA6832_04180</name>
</gene>
<dbReference type="InterPro" id="IPR004776">
    <property type="entry name" value="Mem_transp_PIN-like"/>
</dbReference>
<feature type="region of interest" description="Disordered" evidence="5">
    <location>
        <begin position="382"/>
        <end position="430"/>
    </location>
</feature>
<feature type="transmembrane region" description="Helical" evidence="6">
    <location>
        <begin position="71"/>
        <end position="99"/>
    </location>
</feature>
<sequence length="632" mass="66944">MSTIPGVRTLIWLSVKPLIKLVIPAAAGFSLSRHELFPPAASRGASQVILNVTLPALLFSKIVPSFTSDNVAAIGPIMLVGAVYMGISLALGLVIRAVFPTPKNFRFGLLAAATWSGHWLNLPVAELGYVGVCSPVRCLDDDVLTNLPACDLPTSVVQTVCASAPFSGTTDANLAVAYVAIFILLFYVTLFPLQGIHLIERDYTHPPKPLPSLEDGVAGDGEHWRLAKVRAAGRRMTGLVRRHKSAERAGDAALGVEKVSPGLTGVVVRRASSSRSGPPPPFTDLRRHITPRLIDSASVRAIASAAHAAAPTQTPDYLTAASASTTSPSASALALRRGSFGRAETPRMHAGLSGEQLKTAVGSTFGENDGEITEVGTERMEETLGGGGKEAEKGAGGGEAFPVTSPQTTLGEDELEKEKEDELSDEEQVDGGRPARAWAVRVLVGVRGFVRSLLTPPTISLLTALVCALVDRLKALFTEVPNYSWHPTAPDGDPPLAIILDTSTFVGAASVPLGLFVLGSALSRMRIPRPISRLPLPSIFALALAKLVLLPIVGFVLVERLANHTSLVRADNHVLRFVLVYFSCVPTATTQIFAPEDGESNSDVLSAYLIVQYCVFAISSVVLTALTLRSIF</sequence>
<evidence type="ECO:0000256" key="3">
    <source>
        <dbReference type="ARBA" id="ARBA00022989"/>
    </source>
</evidence>
<dbReference type="OrthoDB" id="435607at2759"/>
<proteinExistence type="predicted"/>
<feature type="compositionally biased region" description="Gly residues" evidence="5">
    <location>
        <begin position="384"/>
        <end position="399"/>
    </location>
</feature>
<dbReference type="Proteomes" id="UP000243876">
    <property type="component" value="Unassembled WGS sequence"/>
</dbReference>
<dbReference type="InterPro" id="IPR040254">
    <property type="entry name" value="Ecm3-like"/>
</dbReference>
<evidence type="ECO:0000313" key="7">
    <source>
        <dbReference type="EMBL" id="CEQ42366.1"/>
    </source>
</evidence>
<dbReference type="GO" id="GO:0055085">
    <property type="term" value="P:transmembrane transport"/>
    <property type="evidence" value="ECO:0007669"/>
    <property type="project" value="InterPro"/>
</dbReference>
<comment type="subcellular location">
    <subcellularLocation>
        <location evidence="1">Membrane</location>
        <topology evidence="1">Multi-pass membrane protein</topology>
    </subcellularLocation>
</comment>
<keyword evidence="2 6" id="KW-0812">Transmembrane</keyword>
<feature type="transmembrane region" description="Helical" evidence="6">
    <location>
        <begin position="534"/>
        <end position="558"/>
    </location>
</feature>
<feature type="transmembrane region" description="Helical" evidence="6">
    <location>
        <begin position="175"/>
        <end position="193"/>
    </location>
</feature>
<keyword evidence="4 6" id="KW-0472">Membrane</keyword>
<dbReference type="EMBL" id="CENE01000025">
    <property type="protein sequence ID" value="CEQ42366.1"/>
    <property type="molecule type" value="Genomic_DNA"/>
</dbReference>
<keyword evidence="8" id="KW-1185">Reference proteome</keyword>
<dbReference type="PANTHER" id="PTHR31274:SF1">
    <property type="entry name" value="AGL149CP"/>
    <property type="match status" value="1"/>
</dbReference>
<dbReference type="Pfam" id="PF03547">
    <property type="entry name" value="Mem_trans"/>
    <property type="match status" value="2"/>
</dbReference>
<feature type="transmembrane region" description="Helical" evidence="6">
    <location>
        <begin position="605"/>
        <end position="628"/>
    </location>
</feature>
<reference evidence="8" key="1">
    <citation type="submission" date="2015-02" db="EMBL/GenBank/DDBJ databases">
        <authorList>
            <person name="Gon?alves P."/>
        </authorList>
    </citation>
    <scope>NUCLEOTIDE SEQUENCE [LARGE SCALE GENOMIC DNA]</scope>
</reference>
<name>A0A0D6ERE6_SPOSA</name>
<evidence type="ECO:0000256" key="1">
    <source>
        <dbReference type="ARBA" id="ARBA00004141"/>
    </source>
</evidence>